<name>A0A1B7NGA3_9AGAM</name>
<evidence type="ECO:0000313" key="2">
    <source>
        <dbReference type="EMBL" id="OAX43938.1"/>
    </source>
</evidence>
<dbReference type="Proteomes" id="UP000092154">
    <property type="component" value="Unassembled WGS sequence"/>
</dbReference>
<organism evidence="2 3">
    <name type="scientific">Rhizopogon vinicolor AM-OR11-026</name>
    <dbReference type="NCBI Taxonomy" id="1314800"/>
    <lineage>
        <taxon>Eukaryota</taxon>
        <taxon>Fungi</taxon>
        <taxon>Dikarya</taxon>
        <taxon>Basidiomycota</taxon>
        <taxon>Agaricomycotina</taxon>
        <taxon>Agaricomycetes</taxon>
        <taxon>Agaricomycetidae</taxon>
        <taxon>Boletales</taxon>
        <taxon>Suillineae</taxon>
        <taxon>Rhizopogonaceae</taxon>
        <taxon>Rhizopogon</taxon>
    </lineage>
</organism>
<dbReference type="EMBL" id="KV448130">
    <property type="protein sequence ID" value="OAX43938.1"/>
    <property type="molecule type" value="Genomic_DNA"/>
</dbReference>
<dbReference type="AlphaFoldDB" id="A0A1B7NGA3"/>
<dbReference type="OrthoDB" id="2667509at2759"/>
<evidence type="ECO:0000313" key="3">
    <source>
        <dbReference type="Proteomes" id="UP000092154"/>
    </source>
</evidence>
<dbReference type="InParanoid" id="A0A1B7NGA3"/>
<reference evidence="2 3" key="1">
    <citation type="submission" date="2016-06" db="EMBL/GenBank/DDBJ databases">
        <title>Comparative genomics of the ectomycorrhizal sister species Rhizopogon vinicolor and Rhizopogon vesiculosus (Basidiomycota: Boletales) reveals a divergence of the mating type B locus.</title>
        <authorList>
            <consortium name="DOE Joint Genome Institute"/>
            <person name="Mujic A.B."/>
            <person name="Kuo A."/>
            <person name="Tritt A."/>
            <person name="Lipzen A."/>
            <person name="Chen C."/>
            <person name="Johnson J."/>
            <person name="Sharma A."/>
            <person name="Barry K."/>
            <person name="Grigoriev I.V."/>
            <person name="Spatafora J.W."/>
        </authorList>
    </citation>
    <scope>NUCLEOTIDE SEQUENCE [LARGE SCALE GENOMIC DNA]</scope>
    <source>
        <strain evidence="2 3">AM-OR11-026</strain>
    </source>
</reference>
<evidence type="ECO:0000256" key="1">
    <source>
        <dbReference type="SAM" id="MobiDB-lite"/>
    </source>
</evidence>
<accession>A0A1B7NGA3</accession>
<protein>
    <submittedName>
        <fullName evidence="2">Uncharacterized protein</fullName>
    </submittedName>
</protein>
<gene>
    <name evidence="2" type="ORF">K503DRAFT_610936</name>
</gene>
<keyword evidence="3" id="KW-1185">Reference proteome</keyword>
<proteinExistence type="predicted"/>
<sequence length="122" mass="13833">MSIMEDEVERSRARLNLTDHQIDAAWHVSQRMLDLSSSCISRQTFAAQIGYQCLCAEELQMVMSIMENEVEESRACLNLTDRFSTQVDWGRMFSRCSNYETDSDPTDPCYGSDASFIPSPSG</sequence>
<feature type="region of interest" description="Disordered" evidence="1">
    <location>
        <begin position="99"/>
        <end position="122"/>
    </location>
</feature>